<feature type="domain" description="SSD" evidence="13">
    <location>
        <begin position="672"/>
        <end position="846"/>
    </location>
</feature>
<evidence type="ECO:0000256" key="5">
    <source>
        <dbReference type="ARBA" id="ARBA00022729"/>
    </source>
</evidence>
<evidence type="ECO:0000256" key="9">
    <source>
        <dbReference type="ARBA" id="ARBA00023136"/>
    </source>
</evidence>
<feature type="transmembrane region" description="Helical" evidence="12">
    <location>
        <begin position="744"/>
        <end position="766"/>
    </location>
</feature>
<evidence type="ECO:0000313" key="14">
    <source>
        <dbReference type="EMBL" id="CAG8973215.1"/>
    </source>
</evidence>
<feature type="transmembrane region" description="Helical" evidence="12">
    <location>
        <begin position="796"/>
        <end position="815"/>
    </location>
</feature>
<dbReference type="Pfam" id="PF22314">
    <property type="entry name" value="NPC1_MLD"/>
    <property type="match status" value="1"/>
</dbReference>
<dbReference type="EMBL" id="CAJVRM010000066">
    <property type="protein sequence ID" value="CAG8973215.1"/>
    <property type="molecule type" value="Genomic_DNA"/>
</dbReference>
<keyword evidence="3" id="KW-0813">Transport</keyword>
<dbReference type="FunFam" id="1.20.1640.10:FF:000029">
    <property type="entry name" value="Putative Patched sphingolipid transporter"/>
    <property type="match status" value="1"/>
</dbReference>
<keyword evidence="8" id="KW-0443">Lipid metabolism</keyword>
<comment type="caution">
    <text evidence="14">The sequence shown here is derived from an EMBL/GenBank/DDBJ whole genome shotgun (WGS) entry which is preliminary data.</text>
</comment>
<evidence type="ECO:0000256" key="10">
    <source>
        <dbReference type="ARBA" id="ARBA00023157"/>
    </source>
</evidence>
<keyword evidence="5" id="KW-0732">Signal</keyword>
<gene>
    <name evidence="14" type="ORF">HYALB_00006384</name>
</gene>
<dbReference type="Pfam" id="PF12349">
    <property type="entry name" value="Sterol-sensing"/>
    <property type="match status" value="1"/>
</dbReference>
<dbReference type="PROSITE" id="PS50156">
    <property type="entry name" value="SSD"/>
    <property type="match status" value="1"/>
</dbReference>
<keyword evidence="15" id="KW-1185">Reference proteome</keyword>
<dbReference type="GO" id="GO:0012505">
    <property type="term" value="C:endomembrane system"/>
    <property type="evidence" value="ECO:0007669"/>
    <property type="project" value="UniProtKB-SubCell"/>
</dbReference>
<evidence type="ECO:0000256" key="6">
    <source>
        <dbReference type="ARBA" id="ARBA00022989"/>
    </source>
</evidence>
<dbReference type="PANTHER" id="PTHR45727:SF2">
    <property type="entry name" value="NPC INTRACELLULAR CHOLESTEROL TRANSPORTER 1"/>
    <property type="match status" value="1"/>
</dbReference>
<dbReference type="PANTHER" id="PTHR45727">
    <property type="entry name" value="NPC INTRACELLULAR CHOLESTEROL TRANSPORTER 1"/>
    <property type="match status" value="1"/>
</dbReference>
<dbReference type="InterPro" id="IPR000731">
    <property type="entry name" value="SSD"/>
</dbReference>
<dbReference type="FunFam" id="1.20.1640.10:FF:000008">
    <property type="entry name" value="NPC intracellular cholesterol transporter 1"/>
    <property type="match status" value="1"/>
</dbReference>
<feature type="transmembrane region" description="Helical" evidence="12">
    <location>
        <begin position="432"/>
        <end position="452"/>
    </location>
</feature>
<accession>A0A9N9PYV8</accession>
<dbReference type="InterPro" id="IPR053958">
    <property type="entry name" value="HMGCR/SNAP/NPC1-like_SSD"/>
</dbReference>
<feature type="transmembrane region" description="Helical" evidence="12">
    <location>
        <begin position="1255"/>
        <end position="1276"/>
    </location>
</feature>
<feature type="transmembrane region" description="Helical" evidence="12">
    <location>
        <begin position="714"/>
        <end position="738"/>
    </location>
</feature>
<dbReference type="GO" id="GO:0032934">
    <property type="term" value="F:sterol binding"/>
    <property type="evidence" value="ECO:0007669"/>
    <property type="project" value="TreeGrafter"/>
</dbReference>
<protein>
    <recommendedName>
        <fullName evidence="13">SSD domain-containing protein</fullName>
    </recommendedName>
</protein>
<evidence type="ECO:0000313" key="15">
    <source>
        <dbReference type="Proteomes" id="UP000701801"/>
    </source>
</evidence>
<evidence type="ECO:0000256" key="1">
    <source>
        <dbReference type="ARBA" id="ARBA00004127"/>
    </source>
</evidence>
<proteinExistence type="inferred from homology"/>
<keyword evidence="10" id="KW-1015">Disulfide bond</keyword>
<sequence length="1357" mass="148572">LPHRHATPSLRHTRTSPSSLYSYASLKLTTSQPQQPVTSPTHQLATSDLHSCVSPNDSSHNETNILPRLTSRRWSAHHTKMGRLWHCATLAGVFTTVLAAEALTPKHEAGRCAIRGNCGKTSFFSPELPCSDNGLAREPTGEVRKQLVDICGPKWNTGPVCCESEQLDALSDNLKKANAFISSCPACKANFYNLFCTFTCSPDQSLFVNVTEATSKNDKLMVTELDQLISEEYGAGFYDSCKDVKFGPTNSNSMGFIGGGAKNYTDFLKFLGKKNPPFGSPFQINFPDPKGYEEPGAGPLSMAPKRCNDEDESFRCACLDCPAICPKLPAVTDAGSCHVSLLPCLSFAAILTYSIALALLFTALFGHIAVAKHKQRKSQRLQLLQDPTPSDEEDEGDIIHNTAMYDRPQRNYWINTVCDSAFSKLGYVAARFPGITIGVSVLLVGILSIGWVKFQIETNPARLWVSPTSAAAQEKAFFDENFGPFYRTEQVFLSNGTQSDATSPVLSYETLKWWLEVEDRISLLKGSKTGSTMESVCLNPTGDGCVVQSVSAYFGSSADNVTPTTWKEKLRNCVDSNVNCLPKFGMPVDPKLVLGRNPYSDDPVDTPAIITTWVINSGAEDSKTVATAADWEETLKTTLLGLQTEANDRGLRLSFSTEISLEEELNKSTNTDAKIVVISYIIMFFYVSLALGSTTLSVKSVLRNPSTFLVESKFSLGVVGILIVLMSISASIGLFSFAGIKVTLIIAEVIPFIVLAVGVDNIFLIVHEFERVNISHADEVVEHRIAKALGRMGPSILLSAITETIAFALGAFVGMPAVRNFAIYAAGSVFINAILQVTMFISVLTLNQRRAEDHRADCFPCVRVKGAAVHLSSSNGNGYIASYEGQEEGALQRFIRKIYAPAILGKKAKVGIVVVFLGIFTAGVSLIPEVALGLDQRVAIPDGSYLIPYFNDLYDYFESGAPVYFVTREVNATQRVHQQELCARFTTCEQESLTNILEQERKRPNVSYIASTAASWVDDYFRWLDPELEDCCVEKGDTCFKNRVPAWNVTLSGMPEGEEFIHYLQKWVSSPTDQACPLGGKASYANAIVIDEKRTTIPASHFRSSHTPLRSQEDFIAAYASARRISDALTKSTGIEIFPYSVFYIFFDQYSTIVRLTAALLGSALLMILVVSSILLGSVKTGAVVTATVTMIVVDIIGFMAIFNVSLNAVSLVNLIICVGIGVEFCAHIARAFMFPSRAVMERAQNKFRNKDARAWTALVNVGGSVFSGITITKFVGVSVLAFTRSKIFEIYYFRIWLALVLFAATHALVFLPVALSLLGGEGYIDPESEGGLEEDLASRRYRALLPDEGEESEDEY</sequence>
<feature type="transmembrane region" description="Helical" evidence="12">
    <location>
        <begin position="1296"/>
        <end position="1319"/>
    </location>
</feature>
<dbReference type="GO" id="GO:0006629">
    <property type="term" value="P:lipid metabolic process"/>
    <property type="evidence" value="ECO:0007669"/>
    <property type="project" value="UniProtKB-KW"/>
</dbReference>
<comment type="subcellular location">
    <subcellularLocation>
        <location evidence="1">Endomembrane system</location>
        <topology evidence="1">Multi-pass membrane protein</topology>
    </subcellularLocation>
</comment>
<dbReference type="Pfam" id="PF16414">
    <property type="entry name" value="NPC1_N"/>
    <property type="match status" value="1"/>
</dbReference>
<keyword evidence="7" id="KW-0445">Lipid transport</keyword>
<feature type="transmembrane region" description="Helical" evidence="12">
    <location>
        <begin position="1209"/>
        <end position="1234"/>
    </location>
</feature>
<keyword evidence="6 12" id="KW-1133">Transmembrane helix</keyword>
<evidence type="ECO:0000256" key="4">
    <source>
        <dbReference type="ARBA" id="ARBA00022692"/>
    </source>
</evidence>
<evidence type="ECO:0000259" key="13">
    <source>
        <dbReference type="PROSITE" id="PS50156"/>
    </source>
</evidence>
<dbReference type="OrthoDB" id="6510177at2759"/>
<dbReference type="GO" id="GO:0016020">
    <property type="term" value="C:membrane"/>
    <property type="evidence" value="ECO:0007669"/>
    <property type="project" value="TreeGrafter"/>
</dbReference>
<reference evidence="14" key="1">
    <citation type="submission" date="2021-07" db="EMBL/GenBank/DDBJ databases">
        <authorList>
            <person name="Durling M."/>
        </authorList>
    </citation>
    <scope>NUCLEOTIDE SEQUENCE</scope>
</reference>
<comment type="similarity">
    <text evidence="2">Belongs to the patched family.</text>
</comment>
<evidence type="ECO:0000256" key="7">
    <source>
        <dbReference type="ARBA" id="ARBA00023055"/>
    </source>
</evidence>
<keyword evidence="4 12" id="KW-0812">Transmembrane</keyword>
<evidence type="ECO:0000256" key="2">
    <source>
        <dbReference type="ARBA" id="ARBA00005585"/>
    </source>
</evidence>
<name>A0A9N9PYV8_9HELO</name>
<evidence type="ECO:0000256" key="8">
    <source>
        <dbReference type="ARBA" id="ARBA00023098"/>
    </source>
</evidence>
<keyword evidence="9 12" id="KW-0472">Membrane</keyword>
<evidence type="ECO:0000256" key="3">
    <source>
        <dbReference type="ARBA" id="ARBA00022448"/>
    </source>
</evidence>
<dbReference type="InterPro" id="IPR053956">
    <property type="entry name" value="NPC1_MLD"/>
</dbReference>
<feature type="transmembrane region" description="Helical" evidence="12">
    <location>
        <begin position="1183"/>
        <end position="1203"/>
    </location>
</feature>
<feature type="transmembrane region" description="Helical" evidence="12">
    <location>
        <begin position="677"/>
        <end position="702"/>
    </location>
</feature>
<dbReference type="InterPro" id="IPR032190">
    <property type="entry name" value="NPC1_N"/>
</dbReference>
<feature type="non-terminal residue" evidence="14">
    <location>
        <position position="1357"/>
    </location>
</feature>
<keyword evidence="11" id="KW-0325">Glycoprotein</keyword>
<evidence type="ECO:0000256" key="12">
    <source>
        <dbReference type="SAM" id="Phobius"/>
    </source>
</evidence>
<dbReference type="Proteomes" id="UP000701801">
    <property type="component" value="Unassembled WGS sequence"/>
</dbReference>
<dbReference type="SUPFAM" id="SSF82866">
    <property type="entry name" value="Multidrug efflux transporter AcrB transmembrane domain"/>
    <property type="match status" value="2"/>
</dbReference>
<evidence type="ECO:0000256" key="11">
    <source>
        <dbReference type="ARBA" id="ARBA00023180"/>
    </source>
</evidence>
<organism evidence="14 15">
    <name type="scientific">Hymenoscyphus albidus</name>
    <dbReference type="NCBI Taxonomy" id="595503"/>
    <lineage>
        <taxon>Eukaryota</taxon>
        <taxon>Fungi</taxon>
        <taxon>Dikarya</taxon>
        <taxon>Ascomycota</taxon>
        <taxon>Pezizomycotina</taxon>
        <taxon>Leotiomycetes</taxon>
        <taxon>Helotiales</taxon>
        <taxon>Helotiaceae</taxon>
        <taxon>Hymenoscyphus</taxon>
    </lineage>
</organism>
<feature type="transmembrane region" description="Helical" evidence="12">
    <location>
        <begin position="1153"/>
        <end position="1176"/>
    </location>
</feature>
<dbReference type="GO" id="GO:0015918">
    <property type="term" value="P:sterol transport"/>
    <property type="evidence" value="ECO:0007669"/>
    <property type="project" value="TreeGrafter"/>
</dbReference>
<feature type="transmembrane region" description="Helical" evidence="12">
    <location>
        <begin position="821"/>
        <end position="846"/>
    </location>
</feature>
<dbReference type="Gene3D" id="1.20.1640.10">
    <property type="entry name" value="Multidrug efflux transporter AcrB transmembrane domain"/>
    <property type="match status" value="2"/>
</dbReference>
<feature type="transmembrane region" description="Helical" evidence="12">
    <location>
        <begin position="345"/>
        <end position="370"/>
    </location>
</feature>